<name>A0A0J6WSE7_9FIRM</name>
<dbReference type="OrthoDB" id="2834735at2"/>
<accession>A0A0J6WSE7</accession>
<dbReference type="InParanoid" id="A0A0J6WSE7"/>
<keyword evidence="3" id="KW-1185">Reference proteome</keyword>
<dbReference type="RefSeq" id="WP_048514349.1">
    <property type="nucleotide sequence ID" value="NZ_FUXD01000012.1"/>
</dbReference>
<dbReference type="EMBL" id="LEKT01000023">
    <property type="protein sequence ID" value="KMO86435.1"/>
    <property type="molecule type" value="Genomic_DNA"/>
</dbReference>
<dbReference type="AlphaFoldDB" id="A0A0J6WSE7"/>
<protein>
    <recommendedName>
        <fullName evidence="1">GAPS4 PD-(D/E)XK nuclease domain-containing protein</fullName>
    </recommendedName>
</protein>
<proteinExistence type="predicted"/>
<evidence type="ECO:0000313" key="3">
    <source>
        <dbReference type="Proteomes" id="UP000036503"/>
    </source>
</evidence>
<dbReference type="Proteomes" id="UP000036503">
    <property type="component" value="Unassembled WGS sequence"/>
</dbReference>
<evidence type="ECO:0000259" key="1">
    <source>
        <dbReference type="Pfam" id="PF26115"/>
    </source>
</evidence>
<reference evidence="2 3" key="1">
    <citation type="submission" date="2015-06" db="EMBL/GenBank/DDBJ databases">
        <title>Draft genome sequence of beer spoilage bacterium Megasphaera cerevisiae type strain 20462.</title>
        <authorList>
            <person name="Kutumbaka K."/>
            <person name="Pasmowitz J."/>
            <person name="Mategko J."/>
            <person name="Reyes D."/>
            <person name="Friedrich A."/>
            <person name="Han S."/>
            <person name="Martens-Habbena W."/>
            <person name="Neal-McKinney J."/>
            <person name="Janagama H.K."/>
            <person name="Nadala C."/>
            <person name="Samadpour M."/>
        </authorList>
    </citation>
    <scope>NUCLEOTIDE SEQUENCE [LARGE SCALE GENOMIC DNA]</scope>
    <source>
        <strain evidence="2 3">DSM 20462</strain>
    </source>
</reference>
<feature type="domain" description="GAPS4 PD-(D/E)XK nuclease" evidence="1">
    <location>
        <begin position="1"/>
        <end position="154"/>
    </location>
</feature>
<dbReference type="PATRIC" id="fig|1122219.3.peg.1327"/>
<comment type="caution">
    <text evidence="2">The sequence shown here is derived from an EMBL/GenBank/DDBJ whole genome shotgun (WGS) entry which is preliminary data.</text>
</comment>
<gene>
    <name evidence="2" type="ORF">AB840_08195</name>
</gene>
<evidence type="ECO:0000313" key="2">
    <source>
        <dbReference type="EMBL" id="KMO86435.1"/>
    </source>
</evidence>
<dbReference type="InterPro" id="IPR058873">
    <property type="entry name" value="PDDEXK_GAPS4"/>
</dbReference>
<dbReference type="Pfam" id="PF26115">
    <property type="entry name" value="PDDEXK_GAPS4"/>
    <property type="match status" value="1"/>
</dbReference>
<organism evidence="2 3">
    <name type="scientific">Megasphaera cerevisiae DSM 20462</name>
    <dbReference type="NCBI Taxonomy" id="1122219"/>
    <lineage>
        <taxon>Bacteria</taxon>
        <taxon>Bacillati</taxon>
        <taxon>Bacillota</taxon>
        <taxon>Negativicutes</taxon>
        <taxon>Veillonellales</taxon>
        <taxon>Veillonellaceae</taxon>
        <taxon>Megasphaera</taxon>
    </lineage>
</organism>
<sequence length="314" mass="36593">MGEQARKIGEKLEGFGEKLFRGFGWNELGRDIEIKCERKSSHDKKTHGLDLLMNFDNPYLGRKQGIIIECKNRKMQSITLSEINHWVSELINSIECASSAIELDKIELGDCNLCTGLLLIHANDQFDKKKFYGYLKSINIKSRRSAINIFIAGNDMIDKWNSLLNKLQNDYNDGFKFIYPSIEGSNMKEGNFITINQLYSKYIFAQDYVQVDCTNDGKLYKMPKKRKILISFDEISINSFKYIWSMFKYYQLQDAAELVFIFYPQRKDDGSFIKNNFISTLSNIQHPIDEDIRQKIKIDYIDNRNLSPVDIGRI</sequence>